<proteinExistence type="predicted"/>
<keyword evidence="4" id="KW-0645">Protease</keyword>
<reference evidence="4 5" key="1">
    <citation type="submission" date="2016-10" db="EMBL/GenBank/DDBJ databases">
        <authorList>
            <person name="de Groot N.N."/>
        </authorList>
    </citation>
    <scope>NUCLEOTIDE SEQUENCE [LARGE SCALE GENOMIC DNA]</scope>
    <source>
        <strain evidence="4 5">CGMCC 4.6858</strain>
    </source>
</reference>
<evidence type="ECO:0000313" key="5">
    <source>
        <dbReference type="Proteomes" id="UP000199034"/>
    </source>
</evidence>
<dbReference type="Gene3D" id="3.30.1380.10">
    <property type="match status" value="1"/>
</dbReference>
<keyword evidence="4" id="KW-0378">Hydrolase</keyword>
<keyword evidence="5" id="KW-1185">Reference proteome</keyword>
<dbReference type="STRING" id="1045774.SAMN05421872_10245"/>
<dbReference type="InterPro" id="IPR009045">
    <property type="entry name" value="Zn_M74/Hedgehog-like"/>
</dbReference>
<dbReference type="OrthoDB" id="9799970at2"/>
<feature type="compositionally biased region" description="Low complexity" evidence="1">
    <location>
        <begin position="18"/>
        <end position="35"/>
    </location>
</feature>
<dbReference type="EMBL" id="FMZM01000002">
    <property type="protein sequence ID" value="SDC35895.1"/>
    <property type="molecule type" value="Genomic_DNA"/>
</dbReference>
<sequence length="291" mass="31313">MRRLLPLLVLLLVACSSPEESAAPPEPTRTGTPGTSELPGGPGNSDTAPPTTAPVPGATPPAWLGTRALPVTASGYGEVRPTPRELRRRRFTLPDRLPMLPGSGFRARVADPAPDEVVARSTWARGCPVDRSGLAWVRLTFRGFDGARHTGELLVASPVADDVVAVFRELWRADFPLEEMRISTPADLEAEPTGDGNNTEAFVCRPVTGGTSYSQHAYGTAIDVNSFQNPYEKGDVVLPELASSYLDRGRVRPGMITADGPVVRAFGAIGWGWGGAWRSLKDYQHFSLNDR</sequence>
<organism evidence="4 5">
    <name type="scientific">Nocardioides lianchengensis</name>
    <dbReference type="NCBI Taxonomy" id="1045774"/>
    <lineage>
        <taxon>Bacteria</taxon>
        <taxon>Bacillati</taxon>
        <taxon>Actinomycetota</taxon>
        <taxon>Actinomycetes</taxon>
        <taxon>Propionibacteriales</taxon>
        <taxon>Nocardioidaceae</taxon>
        <taxon>Nocardioides</taxon>
    </lineage>
</organism>
<accession>A0A1G6KZK7</accession>
<dbReference type="Pfam" id="PF13539">
    <property type="entry name" value="Peptidase_M15_4"/>
    <property type="match status" value="1"/>
</dbReference>
<feature type="region of interest" description="Disordered" evidence="1">
    <location>
        <begin position="18"/>
        <end position="64"/>
    </location>
</feature>
<keyword evidence="4" id="KW-0121">Carboxypeptidase</keyword>
<keyword evidence="2" id="KW-0732">Signal</keyword>
<evidence type="ECO:0000259" key="3">
    <source>
        <dbReference type="Pfam" id="PF13539"/>
    </source>
</evidence>
<protein>
    <submittedName>
        <fullName evidence="4">D-alanyl-D-alanine carboxypeptidase</fullName>
    </submittedName>
</protein>
<evidence type="ECO:0000256" key="2">
    <source>
        <dbReference type="SAM" id="SignalP"/>
    </source>
</evidence>
<dbReference type="Proteomes" id="UP000199034">
    <property type="component" value="Unassembled WGS sequence"/>
</dbReference>
<dbReference type="GO" id="GO:0004180">
    <property type="term" value="F:carboxypeptidase activity"/>
    <property type="evidence" value="ECO:0007669"/>
    <property type="project" value="UniProtKB-KW"/>
</dbReference>
<gene>
    <name evidence="4" type="ORF">SAMN05421872_10245</name>
</gene>
<dbReference type="RefSeq" id="WP_090850964.1">
    <property type="nucleotide sequence ID" value="NZ_FMZM01000002.1"/>
</dbReference>
<feature type="chain" id="PRO_5043523090" evidence="2">
    <location>
        <begin position="23"/>
        <end position="291"/>
    </location>
</feature>
<dbReference type="SUPFAM" id="SSF55166">
    <property type="entry name" value="Hedgehog/DD-peptidase"/>
    <property type="match status" value="1"/>
</dbReference>
<feature type="signal peptide" evidence="2">
    <location>
        <begin position="1"/>
        <end position="22"/>
    </location>
</feature>
<evidence type="ECO:0000256" key="1">
    <source>
        <dbReference type="SAM" id="MobiDB-lite"/>
    </source>
</evidence>
<dbReference type="InterPro" id="IPR039561">
    <property type="entry name" value="Peptidase_M15C"/>
</dbReference>
<dbReference type="AlphaFoldDB" id="A0A1G6KZK7"/>
<feature type="domain" description="Peptidase M15C" evidence="3">
    <location>
        <begin position="209"/>
        <end position="287"/>
    </location>
</feature>
<name>A0A1G6KZK7_9ACTN</name>
<evidence type="ECO:0000313" key="4">
    <source>
        <dbReference type="EMBL" id="SDC35895.1"/>
    </source>
</evidence>
<dbReference type="PROSITE" id="PS51257">
    <property type="entry name" value="PROKAR_LIPOPROTEIN"/>
    <property type="match status" value="1"/>
</dbReference>